<comment type="caution">
    <text evidence="2">The sequence shown here is derived from an EMBL/GenBank/DDBJ whole genome shotgun (WGS) entry which is preliminary data.</text>
</comment>
<keyword evidence="3" id="KW-1185">Reference proteome</keyword>
<gene>
    <name evidence="2" type="ORF">LIER_42459</name>
</gene>
<reference evidence="2 3" key="1">
    <citation type="submission" date="2024-01" db="EMBL/GenBank/DDBJ databases">
        <title>The complete chloroplast genome sequence of Lithospermum erythrorhizon: insights into the phylogenetic relationship among Boraginaceae species and the maternal lineages of purple gromwells.</title>
        <authorList>
            <person name="Okada T."/>
            <person name="Watanabe K."/>
        </authorList>
    </citation>
    <scope>NUCLEOTIDE SEQUENCE [LARGE SCALE GENOMIC DNA]</scope>
</reference>
<dbReference type="GO" id="GO:0004672">
    <property type="term" value="F:protein kinase activity"/>
    <property type="evidence" value="ECO:0007669"/>
    <property type="project" value="InterPro"/>
</dbReference>
<dbReference type="PANTHER" id="PTHR45631">
    <property type="entry name" value="OS07G0107800 PROTEIN-RELATED"/>
    <property type="match status" value="1"/>
</dbReference>
<dbReference type="Pfam" id="PF07714">
    <property type="entry name" value="PK_Tyr_Ser-Thr"/>
    <property type="match status" value="1"/>
</dbReference>
<dbReference type="GO" id="GO:0005524">
    <property type="term" value="F:ATP binding"/>
    <property type="evidence" value="ECO:0007669"/>
    <property type="project" value="InterPro"/>
</dbReference>
<dbReference type="SUPFAM" id="SSF56112">
    <property type="entry name" value="Protein kinase-like (PK-like)"/>
    <property type="match status" value="1"/>
</dbReference>
<evidence type="ECO:0000313" key="3">
    <source>
        <dbReference type="Proteomes" id="UP001454036"/>
    </source>
</evidence>
<dbReference type="AlphaFoldDB" id="A0AAV3RTH4"/>
<dbReference type="Proteomes" id="UP001454036">
    <property type="component" value="Unassembled WGS sequence"/>
</dbReference>
<feature type="domain" description="Protein kinase" evidence="1">
    <location>
        <begin position="1"/>
        <end position="98"/>
    </location>
</feature>
<sequence>MLSSCINLTHRSYATGRVTEKSDVYSFGVVLLEIITGHPAITRTNNDQTHIISWRLKNKDFSVNLGWRYLEVALACVARNSEKRPTMNHGAAELQECLAALRNNQRSSHEYDDSSVATSHSSTRVVSMCKLVESLRNKVWLVNDDKYNSVSDV</sequence>
<dbReference type="InterPro" id="IPR000719">
    <property type="entry name" value="Prot_kinase_dom"/>
</dbReference>
<name>A0AAV3RTH4_LITER</name>
<dbReference type="PANTHER" id="PTHR45631:SF202">
    <property type="entry name" value="SENESCENCE-INDUCED RECEPTOR-LIKE SERINE_THREONINE-PROTEIN KINASE"/>
    <property type="match status" value="1"/>
</dbReference>
<organism evidence="2 3">
    <name type="scientific">Lithospermum erythrorhizon</name>
    <name type="common">Purple gromwell</name>
    <name type="synonym">Lithospermum officinale var. erythrorhizon</name>
    <dbReference type="NCBI Taxonomy" id="34254"/>
    <lineage>
        <taxon>Eukaryota</taxon>
        <taxon>Viridiplantae</taxon>
        <taxon>Streptophyta</taxon>
        <taxon>Embryophyta</taxon>
        <taxon>Tracheophyta</taxon>
        <taxon>Spermatophyta</taxon>
        <taxon>Magnoliopsida</taxon>
        <taxon>eudicotyledons</taxon>
        <taxon>Gunneridae</taxon>
        <taxon>Pentapetalae</taxon>
        <taxon>asterids</taxon>
        <taxon>lamiids</taxon>
        <taxon>Boraginales</taxon>
        <taxon>Boraginaceae</taxon>
        <taxon>Boraginoideae</taxon>
        <taxon>Lithospermeae</taxon>
        <taxon>Lithospermum</taxon>
    </lineage>
</organism>
<dbReference type="InterPro" id="IPR011009">
    <property type="entry name" value="Kinase-like_dom_sf"/>
</dbReference>
<protein>
    <recommendedName>
        <fullName evidence="1">Protein kinase domain-containing protein</fullName>
    </recommendedName>
</protein>
<dbReference type="EMBL" id="BAABME010029508">
    <property type="protein sequence ID" value="GAA0183755.1"/>
    <property type="molecule type" value="Genomic_DNA"/>
</dbReference>
<dbReference type="InterPro" id="IPR001245">
    <property type="entry name" value="Ser-Thr/Tyr_kinase_cat_dom"/>
</dbReference>
<dbReference type="Gene3D" id="1.10.510.10">
    <property type="entry name" value="Transferase(Phosphotransferase) domain 1"/>
    <property type="match status" value="1"/>
</dbReference>
<accession>A0AAV3RTH4</accession>
<evidence type="ECO:0000313" key="2">
    <source>
        <dbReference type="EMBL" id="GAA0183755.1"/>
    </source>
</evidence>
<evidence type="ECO:0000259" key="1">
    <source>
        <dbReference type="PROSITE" id="PS50011"/>
    </source>
</evidence>
<dbReference type="PROSITE" id="PS50011">
    <property type="entry name" value="PROTEIN_KINASE_DOM"/>
    <property type="match status" value="1"/>
</dbReference>
<proteinExistence type="predicted"/>